<protein>
    <recommendedName>
        <fullName evidence="1">DUF8040 domain-containing protein</fullName>
    </recommendedName>
</protein>
<dbReference type="PANTHER" id="PTHR22930:SF293">
    <property type="entry name" value="PROTEIN ALP1-LIKE"/>
    <property type="match status" value="1"/>
</dbReference>
<reference evidence="2 3" key="1">
    <citation type="submission" date="2019-05" db="EMBL/GenBank/DDBJ databases">
        <title>Mikania micrantha, genome provides insights into the molecular mechanism of rapid growth.</title>
        <authorList>
            <person name="Liu B."/>
        </authorList>
    </citation>
    <scope>NUCLEOTIDE SEQUENCE [LARGE SCALE GENOMIC DNA]</scope>
    <source>
        <strain evidence="2">NLD-2019</strain>
        <tissue evidence="2">Leaf</tissue>
    </source>
</reference>
<proteinExistence type="predicted"/>
<comment type="caution">
    <text evidence="2">The sequence shown here is derived from an EMBL/GenBank/DDBJ whole genome shotgun (WGS) entry which is preliminary data.</text>
</comment>
<dbReference type="EMBL" id="SZYD01000013">
    <property type="protein sequence ID" value="KAD4385868.1"/>
    <property type="molecule type" value="Genomic_DNA"/>
</dbReference>
<dbReference type="PANTHER" id="PTHR22930">
    <property type="match status" value="1"/>
</dbReference>
<dbReference type="AlphaFoldDB" id="A0A5N6N985"/>
<evidence type="ECO:0000313" key="3">
    <source>
        <dbReference type="Proteomes" id="UP000326396"/>
    </source>
</evidence>
<dbReference type="InterPro" id="IPR058353">
    <property type="entry name" value="DUF8040"/>
</dbReference>
<dbReference type="Pfam" id="PF26138">
    <property type="entry name" value="DUF8040"/>
    <property type="match status" value="1"/>
</dbReference>
<evidence type="ECO:0000313" key="2">
    <source>
        <dbReference type="EMBL" id="KAD4385868.1"/>
    </source>
</evidence>
<organism evidence="2 3">
    <name type="scientific">Mikania micrantha</name>
    <name type="common">bitter vine</name>
    <dbReference type="NCBI Taxonomy" id="192012"/>
    <lineage>
        <taxon>Eukaryota</taxon>
        <taxon>Viridiplantae</taxon>
        <taxon>Streptophyta</taxon>
        <taxon>Embryophyta</taxon>
        <taxon>Tracheophyta</taxon>
        <taxon>Spermatophyta</taxon>
        <taxon>Magnoliopsida</taxon>
        <taxon>eudicotyledons</taxon>
        <taxon>Gunneridae</taxon>
        <taxon>Pentapetalae</taxon>
        <taxon>asterids</taxon>
        <taxon>campanulids</taxon>
        <taxon>Asterales</taxon>
        <taxon>Asteraceae</taxon>
        <taxon>Asteroideae</taxon>
        <taxon>Heliantheae alliance</taxon>
        <taxon>Eupatorieae</taxon>
        <taxon>Mikania</taxon>
    </lineage>
</organism>
<sequence length="186" mass="22280">MFNPEIKEYMRRLVYQIDNTCLHQLRMNRKTFVKLYNMLERDRKLKASKYLQVYEQVAIFLYILARHVKNRVVKFHFQPSVETISKYFNNVLNVVIRLQNELFKKPMPISKASTDERWKWFKGCLGAIDVPKDNYYLVDARLHKWIGISYTVPRSKISSQYLAQWTQTGNICRVLQHEALSSKECH</sequence>
<accession>A0A5N6N985</accession>
<gene>
    <name evidence="2" type="ORF">E3N88_26037</name>
</gene>
<keyword evidence="3" id="KW-1185">Reference proteome</keyword>
<name>A0A5N6N985_9ASTR</name>
<evidence type="ECO:0000259" key="1">
    <source>
        <dbReference type="Pfam" id="PF26138"/>
    </source>
</evidence>
<dbReference type="Proteomes" id="UP000326396">
    <property type="component" value="Linkage Group LG3"/>
</dbReference>
<dbReference type="InterPro" id="IPR045249">
    <property type="entry name" value="HARBI1-like"/>
</dbReference>
<dbReference type="OrthoDB" id="1699974at2759"/>
<feature type="domain" description="DUF8040" evidence="1">
    <location>
        <begin position="7"/>
        <end position="96"/>
    </location>
</feature>